<organism evidence="1 2">
    <name type="scientific">Candidatus Yanofskybacteria bacterium GW2011_GWC1_48_11</name>
    <dbReference type="NCBI Taxonomy" id="1619027"/>
    <lineage>
        <taxon>Bacteria</taxon>
        <taxon>Candidatus Yanofskyibacteriota</taxon>
    </lineage>
</organism>
<evidence type="ECO:0000313" key="2">
    <source>
        <dbReference type="Proteomes" id="UP000034462"/>
    </source>
</evidence>
<protein>
    <submittedName>
        <fullName evidence="1">Uncharacterized protein</fullName>
    </submittedName>
</protein>
<accession>A0A837IKP0</accession>
<dbReference type="AlphaFoldDB" id="A0A837IKP0"/>
<dbReference type="InterPro" id="IPR013783">
    <property type="entry name" value="Ig-like_fold"/>
</dbReference>
<proteinExistence type="predicted"/>
<sequence>MKKIKIAILVVLGVIALFVLVQIINASKYDMVVNVVEGENVVGVNPLTERLDFGDLSRNGRLARQVSVANGGGIDTYVMVWTRGELSDLVRVDPNFFIVAPGQEAKISLEVRIPPSAETRKYEGKVWVFRIPKPI</sequence>
<reference evidence="1 2" key="1">
    <citation type="journal article" date="2015" name="Nature">
        <title>rRNA introns, odd ribosomes, and small enigmatic genomes across a large radiation of phyla.</title>
        <authorList>
            <person name="Brown C.T."/>
            <person name="Hug L.A."/>
            <person name="Thomas B.C."/>
            <person name="Sharon I."/>
            <person name="Castelle C.J."/>
            <person name="Singh A."/>
            <person name="Wilkins M.J."/>
            <person name="Williams K.H."/>
            <person name="Banfield J.F."/>
        </authorList>
    </citation>
    <scope>NUCLEOTIDE SEQUENCE [LARGE SCALE GENOMIC DNA]</scope>
</reference>
<dbReference type="EMBL" id="LCPH01000004">
    <property type="protein sequence ID" value="KKU92982.1"/>
    <property type="molecule type" value="Genomic_DNA"/>
</dbReference>
<name>A0A837IKP0_9BACT</name>
<evidence type="ECO:0000313" key="1">
    <source>
        <dbReference type="EMBL" id="KKU92982.1"/>
    </source>
</evidence>
<comment type="caution">
    <text evidence="1">The sequence shown here is derived from an EMBL/GenBank/DDBJ whole genome shotgun (WGS) entry which is preliminary data.</text>
</comment>
<dbReference type="Gene3D" id="2.60.40.10">
    <property type="entry name" value="Immunoglobulins"/>
    <property type="match status" value="1"/>
</dbReference>
<gene>
    <name evidence="1" type="ORF">UY25_C0004G0022</name>
</gene>
<dbReference type="Proteomes" id="UP000034462">
    <property type="component" value="Unassembled WGS sequence"/>
</dbReference>